<accession>A0A7L9R666</accession>
<reference evidence="3" key="1">
    <citation type="submission" date="2019-09" db="EMBL/GenBank/DDBJ databases">
        <authorList>
            <person name="Gutierrez P."/>
            <person name="Gallo Y."/>
            <person name="Marin M."/>
        </authorList>
    </citation>
    <scope>NUCLEOTIDE SEQUENCE</scope>
    <source>
        <strain evidence="3">Antioquia</strain>
    </source>
</reference>
<keyword evidence="2" id="KW-0472">Membrane</keyword>
<evidence type="ECO:0000256" key="2">
    <source>
        <dbReference type="SAM" id="Phobius"/>
    </source>
</evidence>
<evidence type="ECO:0000256" key="1">
    <source>
        <dbReference type="SAM" id="MobiDB-lite"/>
    </source>
</evidence>
<feature type="region of interest" description="Disordered" evidence="1">
    <location>
        <begin position="1189"/>
        <end position="1212"/>
    </location>
</feature>
<feature type="transmembrane region" description="Helical" evidence="2">
    <location>
        <begin position="70"/>
        <end position="93"/>
    </location>
</feature>
<feature type="region of interest" description="Disordered" evidence="1">
    <location>
        <begin position="1032"/>
        <end position="1055"/>
    </location>
</feature>
<feature type="region of interest" description="Disordered" evidence="1">
    <location>
        <begin position="1288"/>
        <end position="1314"/>
    </location>
</feature>
<organism evidence="3">
    <name type="scientific">Botrytis cinerea RNA virus 1</name>
    <dbReference type="NCBI Taxonomy" id="1568973"/>
    <lineage>
        <taxon>Viruses</taxon>
        <taxon>Riboviria</taxon>
        <taxon>Orthornavirae</taxon>
        <taxon>Duplornaviricota</taxon>
        <taxon>Chrymotiviricetes</taxon>
        <taxon>Ghabrivirales</taxon>
        <taxon>Alphatotivirineae</taxon>
        <taxon>Fusagraviridae</taxon>
        <taxon>Fusagravirus</taxon>
        <taxon>Fusagravirus ni</taxon>
    </lineage>
</organism>
<keyword evidence="2" id="KW-0812">Transmembrane</keyword>
<proteinExistence type="predicted"/>
<keyword evidence="2" id="KW-1133">Transmembrane helix</keyword>
<feature type="compositionally biased region" description="Low complexity" evidence="1">
    <location>
        <begin position="1046"/>
        <end position="1055"/>
    </location>
</feature>
<protein>
    <submittedName>
        <fullName evidence="3">Uncharacterized protein</fullName>
    </submittedName>
</protein>
<sequence>MMSSYGIKTVNQTATVAVDASAENGAQINRGSNLDSSFTAGVNYSGTFSSASKADLLVHAQHSKIERFSFVFFSSGWQCFCTAILALFTSFVALFEREIYSVFISPHLLILRSNIAQQTVSPALYNFPSRHAYSMLSYRWSCIPLLLYSYGFLSFSQAEHFRNIQKFSDLPLSLRMSILRHRRSAILVRVSHQHVENVLAPPTTGSYELVSLRILLNSTTAYLATPYSTAESKPTMEFSTPSVPALGGARAVLTQLPTSARAAGLSKKWSPHMYPTQAVDQRVVFDVTARGIKSLRENNFVRSFPENLPQPRQPTHFSELLTSILAGRLSTSTAAAANTVPAQFNRSWQRQPIVDRTLAPHHAGLASVLEGIDYSKQSLAAAEQAISINRFLDTRGNRIIPRWEADQWNRWSGITTLYSLGQADRSYLQIAYRLLSRYYFALLAEELPELTPLVTTVGSNTTLTGLTTLLAPPAPPVPGQPIPLPVNPEAALFTQAAFSGLKTGTAQLVDAEGLSEDELIELLSAIVPVESANIPLLSTTANPPETFFAGPTRYTYDNKVNEVFIHFGNNVVPDLAQIATQVHRVPQAAQILSVLRYLAMRHGAAQDIDDALEVLMARIVLYTNSTQLRGLRNNAPVGEYINSDGHYEMHLPLAKTASAYFDSFMVPHAMTGDLPAFASLPARSVINNGVLFAQARAAALNWAAAAWSMSGRSWVNSPGRENNSYVRNHIDVFLRKYSSDILNLWTSNHNNALAFHVGWSLSATARSTEANVVVNWWNDYHSPTLTNAYLELWQVECLPSHQVLPWDDRETPSTVSWPSNTPFPIHDAYSFSSHLHVQVARDTPAEVGRTFMGDGGAIANAQHFAAVGSVNGFRYEDATNAPKISIARWRQRHAFQFPVAPASQSPVWMAEPGSPFADFLSPGSMNSHNVEANVAYSYGLTSADDITALDRRYTAQLWFDAARQVPRRSLMVNYVSPFPDRREFSSLQDYSIIVWEKENAYAGMSLVPVDFSPVSIADYKPAASLTFPSLTRPSAVDTSDIAKNPRVASSKRAPRAAASDILARLKEFNSPPPPPPSPGLSQREPAAQLSYEAKYPVEEAQVPADFRFYQPVVEEDRVHVEPADAPDAYDRLSKQQLKLAIENNMQLLAKIQNSPILGELDLDAERRRREDFQKAESMRNERIQRRSSFVPFGPTRPRPVLTPRAPTVKRPQVHGKLPSTELKHAPVEINDAAAEQVQRQIPQLGRPVSPRSVPDPFAMLKADKANPGTYYQKSAEHLDYDTLGKEQLPQENFGHTGADVSVQDGLATDSLAKN</sequence>
<feature type="region of interest" description="Disordered" evidence="1">
    <location>
        <begin position="1066"/>
        <end position="1085"/>
    </location>
</feature>
<name>A0A7L9R666_9VIRU</name>
<evidence type="ECO:0000313" key="3">
    <source>
        <dbReference type="EMBL" id="QOL11121.1"/>
    </source>
</evidence>
<dbReference type="EMBL" id="MN443879">
    <property type="protein sequence ID" value="QOL11121.1"/>
    <property type="molecule type" value="Genomic_RNA"/>
</dbReference>